<dbReference type="RefSeq" id="WP_120366560.1">
    <property type="nucleotide sequence ID" value="NZ_RAXZ01000001.1"/>
</dbReference>
<dbReference type="InterPro" id="IPR003509">
    <property type="entry name" value="UPF0102_YraN-like"/>
</dbReference>
<dbReference type="EMBL" id="RAXZ01000001">
    <property type="protein sequence ID" value="RKG55727.1"/>
    <property type="molecule type" value="Genomic_DNA"/>
</dbReference>
<dbReference type="InterPro" id="IPR011856">
    <property type="entry name" value="tRNA_endonuc-like_dom_sf"/>
</dbReference>
<accession>A0A3A8G9K6</accession>
<evidence type="ECO:0000313" key="3">
    <source>
        <dbReference type="EMBL" id="RKG55727.1"/>
    </source>
</evidence>
<evidence type="ECO:0000256" key="2">
    <source>
        <dbReference type="HAMAP-Rule" id="MF_00048"/>
    </source>
</evidence>
<dbReference type="GO" id="GO:0003676">
    <property type="term" value="F:nucleic acid binding"/>
    <property type="evidence" value="ECO:0007669"/>
    <property type="project" value="InterPro"/>
</dbReference>
<dbReference type="Proteomes" id="UP000281084">
    <property type="component" value="Unassembled WGS sequence"/>
</dbReference>
<dbReference type="HAMAP" id="MF_00048">
    <property type="entry name" value="UPF0102"/>
    <property type="match status" value="1"/>
</dbReference>
<reference evidence="3 4" key="1">
    <citation type="submission" date="2018-09" db="EMBL/GenBank/DDBJ databases">
        <title>The draft genome of Acinetobacter spp. strains.</title>
        <authorList>
            <person name="Qin J."/>
            <person name="Feng Y."/>
            <person name="Zong Z."/>
        </authorList>
    </citation>
    <scope>NUCLEOTIDE SEQUENCE [LARGE SCALE GENOMIC DNA]</scope>
    <source>
        <strain evidence="3 4">WCHAc060002</strain>
    </source>
</reference>
<evidence type="ECO:0000313" key="4">
    <source>
        <dbReference type="Proteomes" id="UP000281084"/>
    </source>
</evidence>
<evidence type="ECO:0000256" key="1">
    <source>
        <dbReference type="ARBA" id="ARBA00006738"/>
    </source>
</evidence>
<dbReference type="NCBIfam" id="TIGR00252">
    <property type="entry name" value="YraN family protein"/>
    <property type="match status" value="1"/>
</dbReference>
<proteinExistence type="inferred from homology"/>
<comment type="caution">
    <text evidence="3">The sequence shown here is derived from an EMBL/GenBank/DDBJ whole genome shotgun (WGS) entry which is preliminary data.</text>
</comment>
<dbReference type="Gene3D" id="3.40.1350.10">
    <property type="match status" value="1"/>
</dbReference>
<dbReference type="NCBIfam" id="NF009150">
    <property type="entry name" value="PRK12497.1-3"/>
    <property type="match status" value="1"/>
</dbReference>
<dbReference type="PANTHER" id="PTHR34039">
    <property type="entry name" value="UPF0102 PROTEIN YRAN"/>
    <property type="match status" value="1"/>
</dbReference>
<dbReference type="SUPFAM" id="SSF52980">
    <property type="entry name" value="Restriction endonuclease-like"/>
    <property type="match status" value="1"/>
</dbReference>
<protein>
    <recommendedName>
        <fullName evidence="2">UPF0102 protein D7V64_01120</fullName>
    </recommendedName>
</protein>
<dbReference type="AlphaFoldDB" id="A0A3A8G9K6"/>
<organism evidence="3 4">
    <name type="scientific">Acinetobacter cumulans</name>
    <dbReference type="NCBI Taxonomy" id="2136182"/>
    <lineage>
        <taxon>Bacteria</taxon>
        <taxon>Pseudomonadati</taxon>
        <taxon>Pseudomonadota</taxon>
        <taxon>Gammaproteobacteria</taxon>
        <taxon>Moraxellales</taxon>
        <taxon>Moraxellaceae</taxon>
        <taxon>Acinetobacter</taxon>
    </lineage>
</organism>
<dbReference type="InterPro" id="IPR011335">
    <property type="entry name" value="Restrct_endonuc-II-like"/>
</dbReference>
<sequence>MTQARKLGQWAETEAVKIAHEAGYALVQANYHSRYGEIDLIVQKDQDLVFIEVKARSQTHYAQASETVSLSKRRKLMQTALIFLQQSPQYNACYCRFDVICFDFYQHFAKSIQYDFSKCPYDQQWIENAFTFEQEFITL</sequence>
<dbReference type="Pfam" id="PF02021">
    <property type="entry name" value="UPF0102"/>
    <property type="match status" value="1"/>
</dbReference>
<name>A0A3A8G9K6_9GAMM</name>
<comment type="similarity">
    <text evidence="1 2">Belongs to the UPF0102 family.</text>
</comment>
<dbReference type="PANTHER" id="PTHR34039:SF1">
    <property type="entry name" value="UPF0102 PROTEIN YRAN"/>
    <property type="match status" value="1"/>
</dbReference>
<gene>
    <name evidence="3" type="ORF">D7V64_01120</name>
</gene>